<comment type="caution">
    <text evidence="1">The sequence shown here is derived from an EMBL/GenBank/DDBJ whole genome shotgun (WGS) entry which is preliminary data.</text>
</comment>
<dbReference type="EMBL" id="BSYA01000169">
    <property type="protein sequence ID" value="GMG35483.1"/>
    <property type="molecule type" value="Genomic_DNA"/>
</dbReference>
<protein>
    <submittedName>
        <fullName evidence="1">Unnamed protein product</fullName>
    </submittedName>
</protein>
<accession>A0AAN4YQX1</accession>
<evidence type="ECO:0000313" key="1">
    <source>
        <dbReference type="EMBL" id="GMG35483.1"/>
    </source>
</evidence>
<gene>
    <name evidence="1" type="ORF">Aory04_001068900</name>
</gene>
<name>A0AAN4YQX1_ASPOZ</name>
<proteinExistence type="predicted"/>
<dbReference type="AlphaFoldDB" id="A0AAN4YQX1"/>
<organism evidence="1 2">
    <name type="scientific">Aspergillus oryzae</name>
    <name type="common">Yellow koji mold</name>
    <dbReference type="NCBI Taxonomy" id="5062"/>
    <lineage>
        <taxon>Eukaryota</taxon>
        <taxon>Fungi</taxon>
        <taxon>Dikarya</taxon>
        <taxon>Ascomycota</taxon>
        <taxon>Pezizomycotina</taxon>
        <taxon>Eurotiomycetes</taxon>
        <taxon>Eurotiomycetidae</taxon>
        <taxon>Eurotiales</taxon>
        <taxon>Aspergillaceae</taxon>
        <taxon>Aspergillus</taxon>
        <taxon>Aspergillus subgen. Circumdati</taxon>
    </lineage>
</organism>
<reference evidence="1" key="1">
    <citation type="submission" date="2023-04" db="EMBL/GenBank/DDBJ databases">
        <title>Aspergillus oryzae NBRC 4228.</title>
        <authorList>
            <person name="Ichikawa N."/>
            <person name="Sato H."/>
            <person name="Tonouchi N."/>
        </authorList>
    </citation>
    <scope>NUCLEOTIDE SEQUENCE</scope>
    <source>
        <strain evidence="1">NBRC 4228</strain>
    </source>
</reference>
<sequence>MGESLLASPGAEINLVENSLTVIPALLLLLGIFQFRPCGGLTSTKYDMVLLMWVWGLEGIGNQCSSIRTIDDQLTQARDTDRSILGCAECPDLHPYIPGYASIQLHCNIPKTRY</sequence>
<dbReference type="Proteomes" id="UP001165205">
    <property type="component" value="Unassembled WGS sequence"/>
</dbReference>
<evidence type="ECO:0000313" key="2">
    <source>
        <dbReference type="Proteomes" id="UP001165205"/>
    </source>
</evidence>